<dbReference type="PANTHER" id="PTHR36180:SF2">
    <property type="entry name" value="BRO FAMILY PROTEIN"/>
    <property type="match status" value="1"/>
</dbReference>
<dbReference type="OrthoDB" id="7468926at2759"/>
<accession>A0A7D9HH64</accession>
<dbReference type="InterPro" id="IPR003497">
    <property type="entry name" value="BRO_N_domain"/>
</dbReference>
<organism evidence="1 2">
    <name type="scientific">Paramuricea clavata</name>
    <name type="common">Red gorgonian</name>
    <name type="synonym">Violescent sea-whip</name>
    <dbReference type="NCBI Taxonomy" id="317549"/>
    <lineage>
        <taxon>Eukaryota</taxon>
        <taxon>Metazoa</taxon>
        <taxon>Cnidaria</taxon>
        <taxon>Anthozoa</taxon>
        <taxon>Octocorallia</taxon>
        <taxon>Malacalcyonacea</taxon>
        <taxon>Plexauridae</taxon>
        <taxon>Paramuricea</taxon>
    </lineage>
</organism>
<keyword evidence="2" id="KW-1185">Reference proteome</keyword>
<dbReference type="PROSITE" id="PS51750">
    <property type="entry name" value="BRO_N"/>
    <property type="match status" value="1"/>
</dbReference>
<dbReference type="AlphaFoldDB" id="A0A7D9HH64"/>
<evidence type="ECO:0000313" key="1">
    <source>
        <dbReference type="EMBL" id="CAB3982402.1"/>
    </source>
</evidence>
<protein>
    <submittedName>
        <fullName evidence="1">Uncharacterized protein</fullName>
    </submittedName>
</protein>
<dbReference type="Pfam" id="PF02498">
    <property type="entry name" value="Bro-N"/>
    <property type="match status" value="1"/>
</dbReference>
<evidence type="ECO:0000313" key="2">
    <source>
        <dbReference type="Proteomes" id="UP001152795"/>
    </source>
</evidence>
<name>A0A7D9HH64_PARCT</name>
<dbReference type="Proteomes" id="UP001152795">
    <property type="component" value="Unassembled WGS sequence"/>
</dbReference>
<reference evidence="1" key="1">
    <citation type="submission" date="2020-04" db="EMBL/GenBank/DDBJ databases">
        <authorList>
            <person name="Alioto T."/>
            <person name="Alioto T."/>
            <person name="Gomez Garrido J."/>
        </authorList>
    </citation>
    <scope>NUCLEOTIDE SEQUENCE</scope>
    <source>
        <strain evidence="1">A484AB</strain>
    </source>
</reference>
<gene>
    <name evidence="1" type="ORF">PACLA_8A078969</name>
</gene>
<proteinExistence type="predicted"/>
<sequence>MEKLFRNQELNVSVRTVRWGGEVLFYAKDVAESLGYADTKRAVQKLVRKQNKVSVYELRKGGDLSPFKKCHPQMILLYEPGLYQLICTSRLPIAKDFQDWVFKEVLPSIRKTGSYELPNRRSLRHNQMILINETDLHNTVVSYIRNNHPEAVIVPGLVTSEKKKDPRRVAAGKRLAAISKIAKEKKKKLAEPGESSSNDSMITYIGVAIALISLVLAYKSHQRETRELEPKYIPETVEVTRKADESNLDSLE</sequence>
<dbReference type="PANTHER" id="PTHR36180">
    <property type="entry name" value="DNA-BINDING PROTEIN-RELATED-RELATED"/>
    <property type="match status" value="1"/>
</dbReference>
<dbReference type="SMART" id="SM01040">
    <property type="entry name" value="Bro-N"/>
    <property type="match status" value="1"/>
</dbReference>
<dbReference type="EMBL" id="CACRXK020000495">
    <property type="protein sequence ID" value="CAB3982402.1"/>
    <property type="molecule type" value="Genomic_DNA"/>
</dbReference>
<comment type="caution">
    <text evidence="1">The sequence shown here is derived from an EMBL/GenBank/DDBJ whole genome shotgun (WGS) entry which is preliminary data.</text>
</comment>